<protein>
    <submittedName>
        <fullName evidence="2">Uncharacterized protein</fullName>
    </submittedName>
</protein>
<sequence length="104" mass="11183">MTEDKKTSPTQAILGLVILAAGVWYFFGGGMEKQADKDLRAIEKTVASEAVAEYQIAKRNGSAMDACAQAGLVSASYLQAKDEENYKVWKITEKSDCKAAGVSD</sequence>
<dbReference type="Proteomes" id="UP001595530">
    <property type="component" value="Unassembled WGS sequence"/>
</dbReference>
<evidence type="ECO:0000313" key="2">
    <source>
        <dbReference type="EMBL" id="MFC3107381.1"/>
    </source>
</evidence>
<evidence type="ECO:0000313" key="3">
    <source>
        <dbReference type="Proteomes" id="UP001595530"/>
    </source>
</evidence>
<dbReference type="RefSeq" id="WP_390323626.1">
    <property type="nucleotide sequence ID" value="NZ_JBHRTP010000012.1"/>
</dbReference>
<keyword evidence="3" id="KW-1185">Reference proteome</keyword>
<accession>A0ABV7EZJ9</accession>
<feature type="transmembrane region" description="Helical" evidence="1">
    <location>
        <begin position="12"/>
        <end position="30"/>
    </location>
</feature>
<reference evidence="3" key="1">
    <citation type="journal article" date="2019" name="Int. J. Syst. Evol. Microbiol.">
        <title>The Global Catalogue of Microorganisms (GCM) 10K type strain sequencing project: providing services to taxonomists for standard genome sequencing and annotation.</title>
        <authorList>
            <consortium name="The Broad Institute Genomics Platform"/>
            <consortium name="The Broad Institute Genome Sequencing Center for Infectious Disease"/>
            <person name="Wu L."/>
            <person name="Ma J."/>
        </authorList>
    </citation>
    <scope>NUCLEOTIDE SEQUENCE [LARGE SCALE GENOMIC DNA]</scope>
    <source>
        <strain evidence="3">KCTC 42986</strain>
    </source>
</reference>
<evidence type="ECO:0000256" key="1">
    <source>
        <dbReference type="SAM" id="Phobius"/>
    </source>
</evidence>
<name>A0ABV7EZJ9_9BURK</name>
<organism evidence="2 3">
    <name type="scientific">Undibacterium arcticum</name>
    <dbReference type="NCBI Taxonomy" id="1762892"/>
    <lineage>
        <taxon>Bacteria</taxon>
        <taxon>Pseudomonadati</taxon>
        <taxon>Pseudomonadota</taxon>
        <taxon>Betaproteobacteria</taxon>
        <taxon>Burkholderiales</taxon>
        <taxon>Oxalobacteraceae</taxon>
        <taxon>Undibacterium</taxon>
    </lineage>
</organism>
<keyword evidence="1" id="KW-0812">Transmembrane</keyword>
<keyword evidence="1" id="KW-1133">Transmembrane helix</keyword>
<dbReference type="EMBL" id="JBHRTP010000012">
    <property type="protein sequence ID" value="MFC3107381.1"/>
    <property type="molecule type" value="Genomic_DNA"/>
</dbReference>
<keyword evidence="1" id="KW-0472">Membrane</keyword>
<gene>
    <name evidence="2" type="ORF">ACFOFO_05315</name>
</gene>
<proteinExistence type="predicted"/>
<comment type="caution">
    <text evidence="2">The sequence shown here is derived from an EMBL/GenBank/DDBJ whole genome shotgun (WGS) entry which is preliminary data.</text>
</comment>